<organism evidence="2 3">
    <name type="scientific">Trichomalopsis sarcophagae</name>
    <dbReference type="NCBI Taxonomy" id="543379"/>
    <lineage>
        <taxon>Eukaryota</taxon>
        <taxon>Metazoa</taxon>
        <taxon>Ecdysozoa</taxon>
        <taxon>Arthropoda</taxon>
        <taxon>Hexapoda</taxon>
        <taxon>Insecta</taxon>
        <taxon>Pterygota</taxon>
        <taxon>Neoptera</taxon>
        <taxon>Endopterygota</taxon>
        <taxon>Hymenoptera</taxon>
        <taxon>Apocrita</taxon>
        <taxon>Proctotrupomorpha</taxon>
        <taxon>Chalcidoidea</taxon>
        <taxon>Pteromalidae</taxon>
        <taxon>Pteromalinae</taxon>
        <taxon>Trichomalopsis</taxon>
    </lineage>
</organism>
<proteinExistence type="predicted"/>
<name>A0A232EQR3_9HYME</name>
<dbReference type="PANTHER" id="PTHR45749">
    <property type="match status" value="1"/>
</dbReference>
<dbReference type="InterPro" id="IPR012337">
    <property type="entry name" value="RNaseH-like_sf"/>
</dbReference>
<dbReference type="Proteomes" id="UP000215335">
    <property type="component" value="Unassembled WGS sequence"/>
</dbReference>
<dbReference type="PANTHER" id="PTHR45749:SF23">
    <property type="entry name" value="ZINC FINGER MYM-TYPE PROTEIN 1-LIKE"/>
    <property type="match status" value="1"/>
</dbReference>
<dbReference type="Pfam" id="PF14291">
    <property type="entry name" value="DUF4371"/>
    <property type="match status" value="1"/>
</dbReference>
<dbReference type="STRING" id="543379.A0A232EQR3"/>
<dbReference type="OrthoDB" id="6624624at2759"/>
<sequence length="512" mass="59307">MPANIVSDNSFRIFPWLSDDDLDNIIEHDLKGHLKVKSIFLNRNPYFWHQKWKEREILRSNISEHNTTTIAITSKEKTTNKDDSFPADTNENEVVDMDESVILEDNPKTDTVKQAPALWPLRFTDAERSKYCEKDWTFFQNKNSNFKNSNSSEHKQNMMIWIEHMRATETIDINLMTVMESVIKHWTENLKIVVAVIKFIAERGLAFRGTHEAIGSPDNENYLGILELISDFDPFLKEHIILCANKGRGTVLYLSKTICEELITIMSEAIKKQIISEIKRAKYWGLVVDSTPDMSHIDQLSVIFRYYYNGHVYERFFFFLPMTSHTSESLSIKILQLLEDVEINISNCRAQTYDNGSNMSGKYSGLQAIKEVCYLAVYVLCVGHSLNLVVTRWSCRVDAVNDAFKDYNGIHNALLELENDDNQKADTRHEAASLRKNMTKLEFACMAGFWHRVLNQFHRTTNVKSMEKTNVQSMEKSVSQKSAENLVEVYKKDLENTFVLELEQFVTLLKEL</sequence>
<dbReference type="EMBL" id="NNAY01002708">
    <property type="protein sequence ID" value="OXU20729.1"/>
    <property type="molecule type" value="Genomic_DNA"/>
</dbReference>
<dbReference type="InterPro" id="IPR025398">
    <property type="entry name" value="DUF4371"/>
</dbReference>
<feature type="domain" description="DUF4371" evidence="1">
    <location>
        <begin position="162"/>
        <end position="365"/>
    </location>
</feature>
<evidence type="ECO:0000259" key="1">
    <source>
        <dbReference type="Pfam" id="PF14291"/>
    </source>
</evidence>
<dbReference type="SUPFAM" id="SSF53098">
    <property type="entry name" value="Ribonuclease H-like"/>
    <property type="match status" value="1"/>
</dbReference>
<accession>A0A232EQR3</accession>
<protein>
    <recommendedName>
        <fullName evidence="1">DUF4371 domain-containing protein</fullName>
    </recommendedName>
</protein>
<evidence type="ECO:0000313" key="3">
    <source>
        <dbReference type="Proteomes" id="UP000215335"/>
    </source>
</evidence>
<keyword evidence="3" id="KW-1185">Reference proteome</keyword>
<gene>
    <name evidence="2" type="ORF">TSAR_013331</name>
</gene>
<comment type="caution">
    <text evidence="2">The sequence shown here is derived from an EMBL/GenBank/DDBJ whole genome shotgun (WGS) entry which is preliminary data.</text>
</comment>
<dbReference type="AlphaFoldDB" id="A0A232EQR3"/>
<evidence type="ECO:0000313" key="2">
    <source>
        <dbReference type="EMBL" id="OXU20729.1"/>
    </source>
</evidence>
<reference evidence="2 3" key="1">
    <citation type="journal article" date="2017" name="Curr. Biol.">
        <title>The Evolution of Venom by Co-option of Single-Copy Genes.</title>
        <authorList>
            <person name="Martinson E.O."/>
            <person name="Mrinalini"/>
            <person name="Kelkar Y.D."/>
            <person name="Chang C.H."/>
            <person name="Werren J.H."/>
        </authorList>
    </citation>
    <scope>NUCLEOTIDE SEQUENCE [LARGE SCALE GENOMIC DNA]</scope>
    <source>
        <strain evidence="2 3">Alberta</strain>
        <tissue evidence="2">Whole body</tissue>
    </source>
</reference>